<protein>
    <recommendedName>
        <fullName evidence="1">YprB ribonuclease H-like domain-containing protein</fullName>
    </recommendedName>
</protein>
<reference evidence="2 3" key="1">
    <citation type="submission" date="2017-02" db="EMBL/GenBank/DDBJ databases">
        <authorList>
            <person name="Peterson S.W."/>
        </authorList>
    </citation>
    <scope>NUCLEOTIDE SEQUENCE [LARGE SCALE GENOMIC DNA]</scope>
    <source>
        <strain evidence="2 3">ATCC 35992</strain>
    </source>
</reference>
<evidence type="ECO:0000313" key="2">
    <source>
        <dbReference type="EMBL" id="SKA59978.1"/>
    </source>
</evidence>
<dbReference type="AlphaFoldDB" id="A0A1T4V4T3"/>
<proteinExistence type="predicted"/>
<keyword evidence="3" id="KW-1185">Reference proteome</keyword>
<dbReference type="SUPFAM" id="SSF53098">
    <property type="entry name" value="Ribonuclease H-like"/>
    <property type="match status" value="1"/>
</dbReference>
<evidence type="ECO:0000259" key="1">
    <source>
        <dbReference type="Pfam" id="PF13482"/>
    </source>
</evidence>
<feature type="domain" description="YprB ribonuclease H-like" evidence="1">
    <location>
        <begin position="28"/>
        <end position="193"/>
    </location>
</feature>
<dbReference type="GO" id="GO:0003676">
    <property type="term" value="F:nucleic acid binding"/>
    <property type="evidence" value="ECO:0007669"/>
    <property type="project" value="InterPro"/>
</dbReference>
<organism evidence="2 3">
    <name type="scientific">Eubacterium uniforme</name>
    <dbReference type="NCBI Taxonomy" id="39495"/>
    <lineage>
        <taxon>Bacteria</taxon>
        <taxon>Bacillati</taxon>
        <taxon>Bacillota</taxon>
        <taxon>Clostridia</taxon>
        <taxon>Eubacteriales</taxon>
        <taxon>Eubacteriaceae</taxon>
        <taxon>Eubacterium</taxon>
    </lineage>
</organism>
<dbReference type="PANTHER" id="PTHR38462:SF1">
    <property type="entry name" value="YPRB RIBONUCLEASE H-LIKE DOMAIN-CONTAINING PROTEIN"/>
    <property type="match status" value="1"/>
</dbReference>
<name>A0A1T4V4T3_9FIRM</name>
<dbReference type="InterPro" id="IPR038720">
    <property type="entry name" value="YprB_RNase_H-like_dom"/>
</dbReference>
<dbReference type="InterPro" id="IPR036397">
    <property type="entry name" value="RNaseH_sf"/>
</dbReference>
<dbReference type="InterPro" id="IPR012337">
    <property type="entry name" value="RNaseH-like_sf"/>
</dbReference>
<dbReference type="EMBL" id="FUXZ01000002">
    <property type="protein sequence ID" value="SKA59978.1"/>
    <property type="molecule type" value="Genomic_DNA"/>
</dbReference>
<dbReference type="Pfam" id="PF13482">
    <property type="entry name" value="RNase_H_2"/>
    <property type="match status" value="1"/>
</dbReference>
<gene>
    <name evidence="2" type="ORF">SAMN02745111_00139</name>
</gene>
<dbReference type="OrthoDB" id="9790530at2"/>
<sequence>MLIYDQIIESININTTIYNGFNYNETFFLDIETTGLSPKNSLIYLIGILYFNKEWHLKQWFLDNAGDEENMLKDFTSFLTKSNLKNVIHFNGTTFDCKFIDDHCEIYGIDFSFANINQIDLYKTFSKYKKALSLDSLKQKALEYAYGINRKDKLNAKELISKYKEYLLNKKTENEEQLLLHNFEDIINLPTLTSICSLDDLYNNKYLITNLEFVETSDSAFVTLNMENLLPIFFNGNYYFHIKPISCEQFSDNKTKTDNYEYKLLFGKIKKCTLKFFYKDYKNYYYLPNEDMAIHKSMATFIDKDKKIKATKDNCYTKVTDTFISLPDKPFLQKKYTTDDDSIFEEIKIFKDDNNSSYIRLSELNKKDFLISFINYIFK</sequence>
<dbReference type="Gene3D" id="3.30.420.10">
    <property type="entry name" value="Ribonuclease H-like superfamily/Ribonuclease H"/>
    <property type="match status" value="1"/>
</dbReference>
<dbReference type="Proteomes" id="UP000190814">
    <property type="component" value="Unassembled WGS sequence"/>
</dbReference>
<accession>A0A1T4V4T3</accession>
<dbReference type="PANTHER" id="PTHR38462">
    <property type="entry name" value="EXONUCLEASE-LIKE PROTEIN"/>
    <property type="match status" value="1"/>
</dbReference>
<dbReference type="RefSeq" id="WP_078765031.1">
    <property type="nucleotide sequence ID" value="NZ_FUXZ01000002.1"/>
</dbReference>
<evidence type="ECO:0000313" key="3">
    <source>
        <dbReference type="Proteomes" id="UP000190814"/>
    </source>
</evidence>
<dbReference type="STRING" id="39495.SAMN02745111_00139"/>